<name>A0A212L6G5_9BACT</name>
<protein>
    <submittedName>
        <fullName evidence="1">Uncharacterized protein</fullName>
    </submittedName>
</protein>
<accession>A0A212L6G5</accession>
<sequence length="57" mass="6300">MIAMLAFCPLRPGSRAKRAVRPVPYPLEKGFMLYCGTGALYAAPCLEQFHQRCCPAP</sequence>
<evidence type="ECO:0000313" key="1">
    <source>
        <dbReference type="EMBL" id="SCM73108.1"/>
    </source>
</evidence>
<gene>
    <name evidence="1" type="ORF">KL86DES1_21036</name>
</gene>
<reference evidence="1" key="1">
    <citation type="submission" date="2016-08" db="EMBL/GenBank/DDBJ databases">
        <authorList>
            <person name="Seilhamer J.J."/>
        </authorList>
    </citation>
    <scope>NUCLEOTIDE SEQUENCE</scope>
    <source>
        <strain evidence="1">86-1</strain>
    </source>
</reference>
<dbReference type="EMBL" id="FMJC01000002">
    <property type="protein sequence ID" value="SCM73108.1"/>
    <property type="molecule type" value="Genomic_DNA"/>
</dbReference>
<dbReference type="AlphaFoldDB" id="A0A212L6G5"/>
<proteinExistence type="predicted"/>
<organism evidence="1">
    <name type="scientific">uncultured Desulfovibrio sp</name>
    <dbReference type="NCBI Taxonomy" id="167968"/>
    <lineage>
        <taxon>Bacteria</taxon>
        <taxon>Pseudomonadati</taxon>
        <taxon>Thermodesulfobacteriota</taxon>
        <taxon>Desulfovibrionia</taxon>
        <taxon>Desulfovibrionales</taxon>
        <taxon>Desulfovibrionaceae</taxon>
        <taxon>Desulfovibrio</taxon>
        <taxon>environmental samples</taxon>
    </lineage>
</organism>